<dbReference type="SUPFAM" id="SSF50969">
    <property type="entry name" value="YVTN repeat-like/Quinoprotein amine dehydrogenase"/>
    <property type="match status" value="1"/>
</dbReference>
<dbReference type="Proteomes" id="UP001327027">
    <property type="component" value="Unassembled WGS sequence"/>
</dbReference>
<accession>A0ABU5ZQR8</accession>
<dbReference type="EMBL" id="JAYKLX010000001">
    <property type="protein sequence ID" value="MEB3344269.1"/>
    <property type="molecule type" value="Genomic_DNA"/>
</dbReference>
<organism evidence="1 2">
    <name type="scientific">Aquimarina gracilis</name>
    <dbReference type="NCBI Taxonomy" id="874422"/>
    <lineage>
        <taxon>Bacteria</taxon>
        <taxon>Pseudomonadati</taxon>
        <taxon>Bacteroidota</taxon>
        <taxon>Flavobacteriia</taxon>
        <taxon>Flavobacteriales</taxon>
        <taxon>Flavobacteriaceae</taxon>
        <taxon>Aquimarina</taxon>
    </lineage>
</organism>
<dbReference type="InterPro" id="IPR011044">
    <property type="entry name" value="Quino_amine_DH_bsu"/>
</dbReference>
<evidence type="ECO:0000313" key="1">
    <source>
        <dbReference type="EMBL" id="MEB3344269.1"/>
    </source>
</evidence>
<comment type="caution">
    <text evidence="1">The sequence shown here is derived from an EMBL/GenBank/DDBJ whole genome shotgun (WGS) entry which is preliminary data.</text>
</comment>
<sequence>MNKQILKFYTLFVVVFLSCNVDKANNKIGKKEIVKLNITEEPKSIEGELIAIEGFVSPNRMNLQDSILFVKDSRAEKYIHLVDLKNKMRLTSFGIKGKGPGELLSASSMDFYGNRLWVHDLTLGKFVSFDKDSILNNLDGSYKYTDEIQFKEKARQNHNPTWLNDSTTISTTFSESMNRLILTNSQGKVSDEVFEMIPPQKKDTPRAIHNQSYQGKIQKHPSQNKIAVVNRYSDLLEIYDLENETSKLIKTHQNFTPIYEVIKADGNLIMGQDETTRFGCIDISATNDKIFTLYSGRKRGEGFANYANKIYVYDWKGNYLSSYRIPDLAIGILAQNNNTLLTLEYNKDGMGMLKRYILNEK</sequence>
<keyword evidence="2" id="KW-1185">Reference proteome</keyword>
<gene>
    <name evidence="1" type="ORF">U6A24_02295</name>
</gene>
<dbReference type="RefSeq" id="WP_324178318.1">
    <property type="nucleotide sequence ID" value="NZ_BAABAW010000016.1"/>
</dbReference>
<proteinExistence type="predicted"/>
<name>A0ABU5ZQR8_9FLAO</name>
<reference evidence="1 2" key="1">
    <citation type="journal article" date="2013" name="Int. J. Syst. Evol. Microbiol.">
        <title>Aquimarina gracilis sp. nov., isolated from the gut microflora of a mussel, Mytilus coruscus, and emended description of Aquimarina spongiae.</title>
        <authorList>
            <person name="Park S.C."/>
            <person name="Choe H.N."/>
            <person name="Baik K.S."/>
            <person name="Seong C.N."/>
        </authorList>
    </citation>
    <scope>NUCLEOTIDE SEQUENCE [LARGE SCALE GENOMIC DNA]</scope>
    <source>
        <strain evidence="1 2">PSC32</strain>
    </source>
</reference>
<dbReference type="PROSITE" id="PS51257">
    <property type="entry name" value="PROKAR_LIPOPROTEIN"/>
    <property type="match status" value="1"/>
</dbReference>
<dbReference type="Pfam" id="PF15869">
    <property type="entry name" value="TolB_like"/>
    <property type="match status" value="1"/>
</dbReference>
<evidence type="ECO:0000313" key="2">
    <source>
        <dbReference type="Proteomes" id="UP001327027"/>
    </source>
</evidence>
<keyword evidence="1" id="KW-0449">Lipoprotein</keyword>
<protein>
    <submittedName>
        <fullName evidence="1">BF3164 family lipoprotein</fullName>
    </submittedName>
</protein>